<sequence>MTVNTTKKEFLSVPTACGEYRYVFLYNEEMIGKGGMPIMIEHKLISAKTGGTVVHGTTEFFATNATREDVIRGLLKALREVSARMFFKHIARKPELIPAWKEFDLEALREAAPRYVFIEECINAYFKDVMQTERLVNKASETGNRFFRSVKFKEDLRANFNDIELRVTRRMTLLRPESDTPQAMLSYSLAPSALFNKREGFSVMSLNFTNKYALGEWPSLNAFFKSPGIRPVIEAWIEHTWTPEMKNRKAIE</sequence>
<organism evidence="1 2">
    <name type="scientific">Enterobacteria phage SEGD1</name>
    <dbReference type="NCBI Taxonomy" id="1805456"/>
    <lineage>
        <taxon>Viruses</taxon>
        <taxon>Duplodnaviria</taxon>
        <taxon>Heunggongvirae</taxon>
        <taxon>Uroviricota</taxon>
        <taxon>Caudoviricetes</taxon>
        <taxon>Chimalliviridae</taxon>
        <taxon>Seoulvirus</taxon>
        <taxon>Seoulvirus SPN3US</taxon>
    </lineage>
</organism>
<dbReference type="EMBL" id="KU726251">
    <property type="protein sequence ID" value="AMR59751.1"/>
    <property type="molecule type" value="Genomic_DNA"/>
</dbReference>
<evidence type="ECO:0000313" key="1">
    <source>
        <dbReference type="EMBL" id="AMR59751.1"/>
    </source>
</evidence>
<evidence type="ECO:0000313" key="2">
    <source>
        <dbReference type="Proteomes" id="UP000223976"/>
    </source>
</evidence>
<gene>
    <name evidence="1" type="ORF">SEGD1_102</name>
</gene>
<dbReference type="Proteomes" id="UP000223976">
    <property type="component" value="Segment"/>
</dbReference>
<protein>
    <submittedName>
        <fullName evidence="1">Uncharacterized protein</fullName>
    </submittedName>
</protein>
<reference evidence="1 2" key="1">
    <citation type="submission" date="2016-02" db="EMBL/GenBank/DDBJ databases">
        <title>Complete genome sequence of a polyvalent bacteriophage, SEGD1, simultaneously inhibiting both Salmonella enterica and Escherichia coli O157:H7.</title>
        <authorList>
            <person name="Fan J."/>
            <person name="Ma J."/>
        </authorList>
    </citation>
    <scope>NUCLEOTIDE SEQUENCE [LARGE SCALE GENOMIC DNA]</scope>
</reference>
<name>A0A142IIG3_9CAUD</name>
<proteinExistence type="predicted"/>
<accession>A0A142IIG3</accession>